<evidence type="ECO:0000256" key="3">
    <source>
        <dbReference type="ARBA" id="ARBA00022538"/>
    </source>
</evidence>
<feature type="transmembrane region" description="Helical" evidence="11">
    <location>
        <begin position="12"/>
        <end position="38"/>
    </location>
</feature>
<dbReference type="InterPro" id="IPR003820">
    <property type="entry name" value="KdpC"/>
</dbReference>
<evidence type="ECO:0000256" key="1">
    <source>
        <dbReference type="ARBA" id="ARBA00022448"/>
    </source>
</evidence>
<evidence type="ECO:0000256" key="8">
    <source>
        <dbReference type="ARBA" id="ARBA00022989"/>
    </source>
</evidence>
<evidence type="ECO:0000256" key="5">
    <source>
        <dbReference type="ARBA" id="ARBA00022741"/>
    </source>
</evidence>
<protein>
    <recommendedName>
        <fullName evidence="11">Potassium-transporting ATPase KdpC subunit</fullName>
    </recommendedName>
    <alternativeName>
        <fullName evidence="11">ATP phosphohydrolase [potassium-transporting] C chain</fullName>
    </alternativeName>
    <alternativeName>
        <fullName evidence="11">Potassium-binding and translocating subunit C</fullName>
    </alternativeName>
    <alternativeName>
        <fullName evidence="11">Potassium-translocating ATPase C chain</fullName>
    </alternativeName>
</protein>
<evidence type="ECO:0000256" key="10">
    <source>
        <dbReference type="ARBA" id="ARBA00023136"/>
    </source>
</evidence>
<keyword evidence="2 11" id="KW-1003">Cell membrane</keyword>
<dbReference type="EMBL" id="VHLL01000006">
    <property type="protein sequence ID" value="MCT8337812.1"/>
    <property type="molecule type" value="Genomic_DNA"/>
</dbReference>
<evidence type="ECO:0000313" key="13">
    <source>
        <dbReference type="Proteomes" id="UP001065682"/>
    </source>
</evidence>
<dbReference type="NCBIfam" id="TIGR00681">
    <property type="entry name" value="kdpC"/>
    <property type="match status" value="1"/>
</dbReference>
<dbReference type="GO" id="GO:0008556">
    <property type="term" value="F:P-type potassium transmembrane transporter activity"/>
    <property type="evidence" value="ECO:0007669"/>
    <property type="project" value="InterPro"/>
</dbReference>
<organism evidence="12 13">
    <name type="scientific">Methanoculleus formosensis</name>
    <dbReference type="NCBI Taxonomy" id="2590886"/>
    <lineage>
        <taxon>Archaea</taxon>
        <taxon>Methanobacteriati</taxon>
        <taxon>Methanobacteriota</taxon>
        <taxon>Stenosarchaea group</taxon>
        <taxon>Methanomicrobia</taxon>
        <taxon>Methanomicrobiales</taxon>
        <taxon>Methanomicrobiaceae</taxon>
        <taxon>Methanoculleus</taxon>
    </lineage>
</organism>
<dbReference type="GO" id="GO:0005524">
    <property type="term" value="F:ATP binding"/>
    <property type="evidence" value="ECO:0007669"/>
    <property type="project" value="UniProtKB-UniRule"/>
</dbReference>
<keyword evidence="1 11" id="KW-0813">Transport</keyword>
<evidence type="ECO:0000256" key="7">
    <source>
        <dbReference type="ARBA" id="ARBA00022958"/>
    </source>
</evidence>
<name>A0A9E5DCY8_9EURY</name>
<evidence type="ECO:0000256" key="9">
    <source>
        <dbReference type="ARBA" id="ARBA00023065"/>
    </source>
</evidence>
<keyword evidence="13" id="KW-1185">Reference proteome</keyword>
<dbReference type="RefSeq" id="WP_261597925.1">
    <property type="nucleotide sequence ID" value="NZ_VHLL01000006.1"/>
</dbReference>
<comment type="subunit">
    <text evidence="11">The system is composed of three essential subunits: KdpA, KdpB and KdpC.</text>
</comment>
<evidence type="ECO:0000256" key="6">
    <source>
        <dbReference type="ARBA" id="ARBA00022840"/>
    </source>
</evidence>
<dbReference type="GO" id="GO:0005886">
    <property type="term" value="C:plasma membrane"/>
    <property type="evidence" value="ECO:0007669"/>
    <property type="project" value="UniProtKB-SubCell"/>
</dbReference>
<keyword evidence="4 11" id="KW-0812">Transmembrane</keyword>
<dbReference type="PANTHER" id="PTHR30042">
    <property type="entry name" value="POTASSIUM-TRANSPORTING ATPASE C CHAIN"/>
    <property type="match status" value="1"/>
</dbReference>
<reference evidence="12" key="1">
    <citation type="submission" date="2019-06" db="EMBL/GenBank/DDBJ databases">
        <title>Methanoculleus strain from Tamsui River, Taipei, Taiwan.</title>
        <authorList>
            <person name="You Y.-T."/>
            <person name="Chen S.-C."/>
            <person name="Lai S.-J."/>
            <person name="Lee Y.-C."/>
            <person name="Lai M.-C."/>
        </authorList>
    </citation>
    <scope>NUCLEOTIDE SEQUENCE</scope>
    <source>
        <strain evidence="12">Afa-1</strain>
    </source>
</reference>
<evidence type="ECO:0000256" key="2">
    <source>
        <dbReference type="ARBA" id="ARBA00022475"/>
    </source>
</evidence>
<evidence type="ECO:0000313" key="12">
    <source>
        <dbReference type="EMBL" id="MCT8337812.1"/>
    </source>
</evidence>
<keyword evidence="5 11" id="KW-0547">Nucleotide-binding</keyword>
<comment type="subcellular location">
    <subcellularLocation>
        <location evidence="11">Cell membrane</location>
        <topology evidence="11">Single-pass membrane protein</topology>
    </subcellularLocation>
</comment>
<dbReference type="PANTHER" id="PTHR30042:SF2">
    <property type="entry name" value="POTASSIUM-TRANSPORTING ATPASE KDPC SUBUNIT"/>
    <property type="match status" value="1"/>
</dbReference>
<dbReference type="NCBIfam" id="NF001454">
    <property type="entry name" value="PRK00315.1"/>
    <property type="match status" value="1"/>
</dbReference>
<comment type="caution">
    <text evidence="12">The sequence shown here is derived from an EMBL/GenBank/DDBJ whole genome shotgun (WGS) entry which is preliminary data.</text>
</comment>
<keyword evidence="7 11" id="KW-0630">Potassium</keyword>
<sequence length="194" mass="20476">MTEIRQAAKSGLLLFLVLFIITGFAYPLAVTLIAGAAFPYQAHGSLIVDGQDRVIGSDLIGQSFSAPFYFQGRPSETPITAYNASSSGGSNLAPGNPLLLEHIADRVRALRNAGVQGPLPSDLVMASGSGLDPAISLDAALVQVPAVAEARGLPEDEVRALVLARAESLPVPFVEPYVNVLSLNRELDRLDRRG</sequence>
<keyword evidence="3 11" id="KW-0633">Potassium transport</keyword>
<keyword evidence="6 11" id="KW-0067">ATP-binding</keyword>
<dbReference type="Proteomes" id="UP001065682">
    <property type="component" value="Unassembled WGS sequence"/>
</dbReference>
<dbReference type="Pfam" id="PF02669">
    <property type="entry name" value="KdpC"/>
    <property type="match status" value="1"/>
</dbReference>
<gene>
    <name evidence="11 12" type="primary">kdpC</name>
    <name evidence="12" type="ORF">FKB36_10040</name>
</gene>
<proteinExistence type="inferred from homology"/>
<keyword evidence="9 11" id="KW-0406">Ion transport</keyword>
<dbReference type="PIRSF" id="PIRSF001296">
    <property type="entry name" value="K_ATPase_KdpC"/>
    <property type="match status" value="1"/>
</dbReference>
<comment type="similarity">
    <text evidence="11">Belongs to the KdpC family.</text>
</comment>
<comment type="function">
    <text evidence="11">Part of the high-affinity ATP-driven potassium transport (or Kdp) system, which catalyzes the hydrolysis of ATP coupled with the electrogenic transport of potassium into the cytoplasm. This subunit acts as a catalytic chaperone that increases the ATP-binding affinity of the ATP-hydrolyzing subunit KdpB by the formation of a transient KdpB/KdpC/ATP ternary complex.</text>
</comment>
<dbReference type="AlphaFoldDB" id="A0A9E5DCY8"/>
<accession>A0A9E5DCY8</accession>
<keyword evidence="10 11" id="KW-0472">Membrane</keyword>
<dbReference type="HAMAP" id="MF_00276">
    <property type="entry name" value="KdpC"/>
    <property type="match status" value="1"/>
</dbReference>
<evidence type="ECO:0000256" key="4">
    <source>
        <dbReference type="ARBA" id="ARBA00022692"/>
    </source>
</evidence>
<keyword evidence="8 11" id="KW-1133">Transmembrane helix</keyword>
<evidence type="ECO:0000256" key="11">
    <source>
        <dbReference type="HAMAP-Rule" id="MF_00276"/>
    </source>
</evidence>